<dbReference type="RefSeq" id="WP_195692538.1">
    <property type="nucleotide sequence ID" value="NZ_CP064760.1"/>
</dbReference>
<reference evidence="2 3" key="1">
    <citation type="submission" date="2020-11" db="EMBL/GenBank/DDBJ databases">
        <title>Amino acid is mineralized and recycled by bacteria in oceanic microbiome.</title>
        <authorList>
            <person name="Zheng L.Y."/>
        </authorList>
    </citation>
    <scope>NUCLEOTIDE SEQUENCE [LARGE SCALE GENOMIC DNA]</scope>
    <source>
        <strain evidence="2 3">A32-1</strain>
    </source>
</reference>
<dbReference type="GO" id="GO:0005886">
    <property type="term" value="C:plasma membrane"/>
    <property type="evidence" value="ECO:0007669"/>
    <property type="project" value="UniProtKB-SubCell"/>
</dbReference>
<evidence type="ECO:0000313" key="3">
    <source>
        <dbReference type="Proteomes" id="UP000594480"/>
    </source>
</evidence>
<feature type="transmembrane region" description="Helical" evidence="1">
    <location>
        <begin position="77"/>
        <end position="97"/>
    </location>
</feature>
<feature type="transmembrane region" description="Helical" evidence="1">
    <location>
        <begin position="158"/>
        <end position="181"/>
    </location>
</feature>
<organism evidence="2 3">
    <name type="scientific">Microbacterium schleiferi</name>
    <dbReference type="NCBI Taxonomy" id="69362"/>
    <lineage>
        <taxon>Bacteria</taxon>
        <taxon>Bacillati</taxon>
        <taxon>Actinomycetota</taxon>
        <taxon>Actinomycetes</taxon>
        <taxon>Micrococcales</taxon>
        <taxon>Microbacteriaceae</taxon>
        <taxon>Microbacterium</taxon>
    </lineage>
</organism>
<proteinExistence type="predicted"/>
<accession>A0A7S8RHL1</accession>
<name>A0A7S8RHL1_9MICO</name>
<dbReference type="KEGG" id="msf:IT882_15200"/>
<feature type="transmembrane region" description="Helical" evidence="1">
    <location>
        <begin position="188"/>
        <end position="208"/>
    </location>
</feature>
<gene>
    <name evidence="2" type="ORF">IT882_15200</name>
</gene>
<feature type="transmembrane region" description="Helical" evidence="1">
    <location>
        <begin position="236"/>
        <end position="258"/>
    </location>
</feature>
<dbReference type="Proteomes" id="UP000594480">
    <property type="component" value="Chromosome"/>
</dbReference>
<sequence length="265" mass="26797">MSRLLPVAVRSLRDSWRGLLAWALGLTAALALYLPLFPSFGSNGSLEEIIATLPPELVDALGYNQIGTGSGYAQATFFGLIGFALIVIATTAWGASASGGAEENGRLELDLAHGIGRVAYVLESALAILVKLVALGIVIGVVVGILNGPSELGLEASGIIAATVALTGLGALSAAAALVAGAVTGRRVAGVAAGAGLAVYGYALQAVANQSEDLAWVERLSPYAWAYSQTPLESGFSWGIAAVWGTAIVFAGAAAFALRARDITG</sequence>
<keyword evidence="1" id="KW-1133">Transmembrane helix</keyword>
<protein>
    <submittedName>
        <fullName evidence="2">ABC transporter permease</fullName>
    </submittedName>
</protein>
<evidence type="ECO:0000256" key="1">
    <source>
        <dbReference type="SAM" id="Phobius"/>
    </source>
</evidence>
<dbReference type="AlphaFoldDB" id="A0A7S8RHL1"/>
<keyword evidence="3" id="KW-1185">Reference proteome</keyword>
<keyword evidence="1" id="KW-0812">Transmembrane</keyword>
<feature type="transmembrane region" description="Helical" evidence="1">
    <location>
        <begin position="20"/>
        <end position="37"/>
    </location>
</feature>
<keyword evidence="1" id="KW-0472">Membrane</keyword>
<dbReference type="GO" id="GO:0140359">
    <property type="term" value="F:ABC-type transporter activity"/>
    <property type="evidence" value="ECO:0007669"/>
    <property type="project" value="InterPro"/>
</dbReference>
<feature type="transmembrane region" description="Helical" evidence="1">
    <location>
        <begin position="118"/>
        <end position="146"/>
    </location>
</feature>
<evidence type="ECO:0000313" key="2">
    <source>
        <dbReference type="EMBL" id="QPE04461.1"/>
    </source>
</evidence>
<dbReference type="EMBL" id="CP064760">
    <property type="protein sequence ID" value="QPE04461.1"/>
    <property type="molecule type" value="Genomic_DNA"/>
</dbReference>